<sequence length="137" mass="14907">MVKIVVVSEYSLNPPEDGQGRVKIASGPLYELTRVQKLAAAGGLNTWTDRCDKAVYDLFAGDLEAVAGLLGHLRPGDYRDSEWCTNGRNALAACDAYALRRVEWVASVDKEMGVEYFVKFAVGKAGQLVLLVSCHLS</sequence>
<dbReference type="Proteomes" id="UP001595693">
    <property type="component" value="Unassembled WGS sequence"/>
</dbReference>
<reference evidence="2" key="1">
    <citation type="journal article" date="2019" name="Int. J. Syst. Evol. Microbiol.">
        <title>The Global Catalogue of Microorganisms (GCM) 10K type strain sequencing project: providing services to taxonomists for standard genome sequencing and annotation.</title>
        <authorList>
            <consortium name="The Broad Institute Genomics Platform"/>
            <consortium name="The Broad Institute Genome Sequencing Center for Infectious Disease"/>
            <person name="Wu L."/>
            <person name="Ma J."/>
        </authorList>
    </citation>
    <scope>NUCLEOTIDE SEQUENCE [LARGE SCALE GENOMIC DNA]</scope>
    <source>
        <strain evidence="2">CCUG 2113</strain>
    </source>
</reference>
<dbReference type="EMBL" id="JBHSAJ010000013">
    <property type="protein sequence ID" value="MFC3934155.1"/>
    <property type="molecule type" value="Genomic_DNA"/>
</dbReference>
<proteinExistence type="predicted"/>
<keyword evidence="2" id="KW-1185">Reference proteome</keyword>
<protein>
    <submittedName>
        <fullName evidence="1">Uncharacterized protein</fullName>
    </submittedName>
</protein>
<evidence type="ECO:0000313" key="1">
    <source>
        <dbReference type="EMBL" id="MFC3934155.1"/>
    </source>
</evidence>
<dbReference type="RefSeq" id="WP_156358579.1">
    <property type="nucleotide sequence ID" value="NZ_JAMXAX010000141.1"/>
</dbReference>
<organism evidence="1 2">
    <name type="scientific">Acidovorax facilis</name>
    <dbReference type="NCBI Taxonomy" id="12917"/>
    <lineage>
        <taxon>Bacteria</taxon>
        <taxon>Pseudomonadati</taxon>
        <taxon>Pseudomonadota</taxon>
        <taxon>Betaproteobacteria</taxon>
        <taxon>Burkholderiales</taxon>
        <taxon>Comamonadaceae</taxon>
        <taxon>Acidovorax</taxon>
    </lineage>
</organism>
<name>A0ABV8D6H4_9BURK</name>
<comment type="caution">
    <text evidence="1">The sequence shown here is derived from an EMBL/GenBank/DDBJ whole genome shotgun (WGS) entry which is preliminary data.</text>
</comment>
<gene>
    <name evidence="1" type="ORF">ACFOW3_05910</name>
</gene>
<accession>A0ABV8D6H4</accession>
<evidence type="ECO:0000313" key="2">
    <source>
        <dbReference type="Proteomes" id="UP001595693"/>
    </source>
</evidence>